<proteinExistence type="inferred from homology"/>
<reference evidence="6" key="1">
    <citation type="submission" date="2022-10" db="EMBL/GenBank/DDBJ databases">
        <title>Tapping the CABI collections for fungal endophytes: first genome assemblies for Collariella, Neodidymelliopsis, Ascochyta clinopodiicola, Didymella pomorum, Didymosphaeria variabile, Neocosmospora piperis and Neocucurbitaria cava.</title>
        <authorList>
            <person name="Hill R."/>
        </authorList>
    </citation>
    <scope>NUCLEOTIDE SEQUENCE</scope>
    <source>
        <strain evidence="6">IMI 356815</strain>
    </source>
</reference>
<evidence type="ECO:0000256" key="1">
    <source>
        <dbReference type="ARBA" id="ARBA00004685"/>
    </source>
</evidence>
<dbReference type="GeneID" id="80914882"/>
<keyword evidence="4" id="KW-0456">Lyase</keyword>
<evidence type="ECO:0000256" key="3">
    <source>
        <dbReference type="ARBA" id="ARBA00023026"/>
    </source>
</evidence>
<accession>A0A9W8XB42</accession>
<dbReference type="GO" id="GO:0016829">
    <property type="term" value="F:lyase activity"/>
    <property type="evidence" value="ECO:0007669"/>
    <property type="project" value="UniProtKB-KW"/>
</dbReference>
<gene>
    <name evidence="6" type="ORF">N0V89_011352</name>
</gene>
<dbReference type="Gene3D" id="3.90.226.10">
    <property type="entry name" value="2-enoyl-CoA Hydratase, Chain A, domain 1"/>
    <property type="match status" value="1"/>
</dbReference>
<dbReference type="InterPro" id="IPR001753">
    <property type="entry name" value="Enoyl-CoA_hydra/iso"/>
</dbReference>
<dbReference type="Proteomes" id="UP001140513">
    <property type="component" value="Unassembled WGS sequence"/>
</dbReference>
<organism evidence="6 7">
    <name type="scientific">Didymosphaeria variabile</name>
    <dbReference type="NCBI Taxonomy" id="1932322"/>
    <lineage>
        <taxon>Eukaryota</taxon>
        <taxon>Fungi</taxon>
        <taxon>Dikarya</taxon>
        <taxon>Ascomycota</taxon>
        <taxon>Pezizomycotina</taxon>
        <taxon>Dothideomycetes</taxon>
        <taxon>Pleosporomycetidae</taxon>
        <taxon>Pleosporales</taxon>
        <taxon>Massarineae</taxon>
        <taxon>Didymosphaeriaceae</taxon>
        <taxon>Didymosphaeria</taxon>
    </lineage>
</organism>
<dbReference type="PANTHER" id="PTHR11941:SF158">
    <property type="entry name" value="ENOYL-COA HYDRATASE (AFU_ORTHOLOGUE AFUA_2G10650)"/>
    <property type="match status" value="1"/>
</dbReference>
<dbReference type="RefSeq" id="XP_056065387.1">
    <property type="nucleotide sequence ID" value="XM_056220084.1"/>
</dbReference>
<dbReference type="InterPro" id="IPR014748">
    <property type="entry name" value="Enoyl-CoA_hydra_C"/>
</dbReference>
<dbReference type="AlphaFoldDB" id="A0A9W8XB42"/>
<keyword evidence="7" id="KW-1185">Reference proteome</keyword>
<dbReference type="GO" id="GO:0006635">
    <property type="term" value="P:fatty acid beta-oxidation"/>
    <property type="evidence" value="ECO:0007669"/>
    <property type="project" value="TreeGrafter"/>
</dbReference>
<dbReference type="OrthoDB" id="2139957at2759"/>
<comment type="caution">
    <text evidence="6">The sequence shown here is derived from an EMBL/GenBank/DDBJ whole genome shotgun (WGS) entry which is preliminary data.</text>
</comment>
<evidence type="ECO:0000313" key="6">
    <source>
        <dbReference type="EMBL" id="KAJ4345223.1"/>
    </source>
</evidence>
<dbReference type="InterPro" id="IPR018376">
    <property type="entry name" value="Enoyl-CoA_hyd/isom_CS"/>
</dbReference>
<evidence type="ECO:0000256" key="4">
    <source>
        <dbReference type="ARBA" id="ARBA00023239"/>
    </source>
</evidence>
<dbReference type="CDD" id="cd06558">
    <property type="entry name" value="crotonase-like"/>
    <property type="match status" value="1"/>
</dbReference>
<evidence type="ECO:0008006" key="8">
    <source>
        <dbReference type="Google" id="ProtNLM"/>
    </source>
</evidence>
<dbReference type="PANTHER" id="PTHR11941">
    <property type="entry name" value="ENOYL-COA HYDRATASE-RELATED"/>
    <property type="match status" value="1"/>
</dbReference>
<name>A0A9W8XB42_9PLEO</name>
<sequence>MSSLPTETQPPPTPNFLRLSYPSQHVLLIRMDRPQSLNSLSMDSLEEIDAVLRWYDSEPTLFVAILTGTGRAFTAGADLKQWRQSLNGEHRFGVREGIESPTRRKGKKPLVAAVNGMAFGGGCELVVNCDLVVAADSAIFSLPEVRRGLAPTGGVLTRLVHTVGMQVACEIVLTGRPISAAEMHSWGLVNKVVPKEEVVDEALRYADLIAANSPDGVVCARMGLRQAWETADVESATDDWLKQYFSVLEKGENIREGMSSFIEKRKPVWKGSKI</sequence>
<dbReference type="InterPro" id="IPR029045">
    <property type="entry name" value="ClpP/crotonase-like_dom_sf"/>
</dbReference>
<comment type="pathway">
    <text evidence="1">Mycotoxin biosynthesis.</text>
</comment>
<dbReference type="PROSITE" id="PS00166">
    <property type="entry name" value="ENOYL_COA_HYDRATASE"/>
    <property type="match status" value="1"/>
</dbReference>
<evidence type="ECO:0000256" key="5">
    <source>
        <dbReference type="RuleBase" id="RU003707"/>
    </source>
</evidence>
<comment type="similarity">
    <text evidence="2 5">Belongs to the enoyl-CoA hydratase/isomerase family.</text>
</comment>
<dbReference type="GO" id="GO:0005739">
    <property type="term" value="C:mitochondrion"/>
    <property type="evidence" value="ECO:0007669"/>
    <property type="project" value="TreeGrafter"/>
</dbReference>
<dbReference type="Pfam" id="PF00378">
    <property type="entry name" value="ECH_1"/>
    <property type="match status" value="1"/>
</dbReference>
<dbReference type="EMBL" id="JAPEUX010000009">
    <property type="protein sequence ID" value="KAJ4345223.1"/>
    <property type="molecule type" value="Genomic_DNA"/>
</dbReference>
<dbReference type="Gene3D" id="1.10.12.10">
    <property type="entry name" value="Lyase 2-enoyl-coa Hydratase, Chain A, domain 2"/>
    <property type="match status" value="1"/>
</dbReference>
<protein>
    <recommendedName>
        <fullName evidence="8">Enoyl-CoA hydratase</fullName>
    </recommendedName>
</protein>
<keyword evidence="3" id="KW-0843">Virulence</keyword>
<evidence type="ECO:0000256" key="2">
    <source>
        <dbReference type="ARBA" id="ARBA00005254"/>
    </source>
</evidence>
<dbReference type="SUPFAM" id="SSF52096">
    <property type="entry name" value="ClpP/crotonase"/>
    <property type="match status" value="1"/>
</dbReference>
<evidence type="ECO:0000313" key="7">
    <source>
        <dbReference type="Proteomes" id="UP001140513"/>
    </source>
</evidence>